<reference evidence="1 2" key="1">
    <citation type="submission" date="2020-03" db="EMBL/GenBank/DDBJ databases">
        <authorList>
            <person name="Lai Q."/>
        </authorList>
    </citation>
    <scope>NUCLEOTIDE SEQUENCE [LARGE SCALE GENOMIC DNA]</scope>
    <source>
        <strain evidence="1 2">CCUG 25036</strain>
    </source>
</reference>
<evidence type="ECO:0000313" key="1">
    <source>
        <dbReference type="EMBL" id="NII06008.1"/>
    </source>
</evidence>
<organism evidence="1 2">
    <name type="scientific">Luteibacter anthropi</name>
    <dbReference type="NCBI Taxonomy" id="564369"/>
    <lineage>
        <taxon>Bacteria</taxon>
        <taxon>Pseudomonadati</taxon>
        <taxon>Pseudomonadota</taxon>
        <taxon>Gammaproteobacteria</taxon>
        <taxon>Lysobacterales</taxon>
        <taxon>Rhodanobacteraceae</taxon>
        <taxon>Luteibacter</taxon>
    </lineage>
</organism>
<dbReference type="EMBL" id="JAARLZ010000003">
    <property type="protein sequence ID" value="NII06008.1"/>
    <property type="molecule type" value="Genomic_DNA"/>
</dbReference>
<proteinExistence type="predicted"/>
<accession>A0A7X5U960</accession>
<keyword evidence="2" id="KW-1185">Reference proteome</keyword>
<dbReference type="AlphaFoldDB" id="A0A7X5U960"/>
<gene>
    <name evidence="1" type="ORF">HBF25_06330</name>
</gene>
<protein>
    <submittedName>
        <fullName evidence="1">Uncharacterized protein</fullName>
    </submittedName>
</protein>
<sequence length="96" mass="10591">MAKLADHSGDIRDAPAMPVQNARHVNLRAVLAQLEADGIAGYAEQAVYLGNITEGRLASMDRGGAIDVMFAEHVEWVLHRRRGWMDELHSDDPLEA</sequence>
<evidence type="ECO:0000313" key="2">
    <source>
        <dbReference type="Proteomes" id="UP000490980"/>
    </source>
</evidence>
<dbReference type="RefSeq" id="WP_166947110.1">
    <property type="nucleotide sequence ID" value="NZ_CP077072.1"/>
</dbReference>
<name>A0A7X5U960_9GAMM</name>
<comment type="caution">
    <text evidence="1">The sequence shown here is derived from an EMBL/GenBank/DDBJ whole genome shotgun (WGS) entry which is preliminary data.</text>
</comment>
<dbReference type="Proteomes" id="UP000490980">
    <property type="component" value="Unassembled WGS sequence"/>
</dbReference>